<dbReference type="OrthoDB" id="103611at2157"/>
<protein>
    <submittedName>
        <fullName evidence="2">Protoporphyrinogen oxidase</fullName>
    </submittedName>
</protein>
<dbReference type="InterPro" id="IPR052200">
    <property type="entry name" value="Protoporphyrinogen_IX_DH"/>
</dbReference>
<dbReference type="InterPro" id="IPR008254">
    <property type="entry name" value="Flavodoxin/NO_synth"/>
</dbReference>
<dbReference type="RefSeq" id="WP_128694114.1">
    <property type="nucleotide sequence ID" value="NZ_LHQS01000002.1"/>
</dbReference>
<dbReference type="AlphaFoldDB" id="A0A498H3W7"/>
<gene>
    <name evidence="2" type="ORF">ABH15_09530</name>
</gene>
<dbReference type="Pfam" id="PF12724">
    <property type="entry name" value="Flavodoxin_5"/>
    <property type="match status" value="1"/>
</dbReference>
<sequence length="176" mass="19479">MKVIVLYASRYGSTKEIAEFIAETFRRQGVAADARSVGAAPRLDDYDAVVIGSAVYMGHWMGDAVEFVRQNRAALADRPVWLFSSGPLQLGQEVTSTEDPGLEPKEIGEFREAIHPRDHRVFFGALDPAKLGFSHRLIRKLPAGRDLLPEGDFRNWDDIEAWTGGILRALAVPAES</sequence>
<feature type="domain" description="Flavodoxin-like" evidence="1">
    <location>
        <begin position="3"/>
        <end position="167"/>
    </location>
</feature>
<dbReference type="PROSITE" id="PS00201">
    <property type="entry name" value="FLAVODOXIN"/>
    <property type="match status" value="1"/>
</dbReference>
<comment type="caution">
    <text evidence="2">The sequence shown here is derived from an EMBL/GenBank/DDBJ whole genome shotgun (WGS) entry which is preliminary data.</text>
</comment>
<keyword evidence="3" id="KW-1185">Reference proteome</keyword>
<evidence type="ECO:0000313" key="3">
    <source>
        <dbReference type="Proteomes" id="UP000290932"/>
    </source>
</evidence>
<dbReference type="SUPFAM" id="SSF52218">
    <property type="entry name" value="Flavoproteins"/>
    <property type="match status" value="1"/>
</dbReference>
<organism evidence="2 3">
    <name type="scientific">Methanoculleus taiwanensis</name>
    <dbReference type="NCBI Taxonomy" id="1550565"/>
    <lineage>
        <taxon>Archaea</taxon>
        <taxon>Methanobacteriati</taxon>
        <taxon>Methanobacteriota</taxon>
        <taxon>Stenosarchaea group</taxon>
        <taxon>Methanomicrobia</taxon>
        <taxon>Methanomicrobiales</taxon>
        <taxon>Methanomicrobiaceae</taxon>
        <taxon>Methanoculleus</taxon>
    </lineage>
</organism>
<accession>A0A498H3W7</accession>
<dbReference type="PANTHER" id="PTHR38030">
    <property type="entry name" value="PROTOPORPHYRINOGEN IX DEHYDROGENASE [MENAQUINONE]"/>
    <property type="match status" value="1"/>
</dbReference>
<dbReference type="Proteomes" id="UP000290932">
    <property type="component" value="Unassembled WGS sequence"/>
</dbReference>
<name>A0A498H3W7_9EURY</name>
<dbReference type="GO" id="GO:0010181">
    <property type="term" value="F:FMN binding"/>
    <property type="evidence" value="ECO:0007669"/>
    <property type="project" value="InterPro"/>
</dbReference>
<dbReference type="Gene3D" id="3.40.50.360">
    <property type="match status" value="1"/>
</dbReference>
<dbReference type="GO" id="GO:0009055">
    <property type="term" value="F:electron transfer activity"/>
    <property type="evidence" value="ECO:0007669"/>
    <property type="project" value="InterPro"/>
</dbReference>
<dbReference type="InterPro" id="IPR029039">
    <property type="entry name" value="Flavoprotein-like_sf"/>
</dbReference>
<evidence type="ECO:0000259" key="1">
    <source>
        <dbReference type="PROSITE" id="PS50902"/>
    </source>
</evidence>
<dbReference type="InterPro" id="IPR001226">
    <property type="entry name" value="Flavodoxin_CS"/>
</dbReference>
<dbReference type="PANTHER" id="PTHR38030:SF2">
    <property type="entry name" value="PROTOPORPHYRINOGEN IX DEHYDROGENASE [QUINONE]"/>
    <property type="match status" value="1"/>
</dbReference>
<dbReference type="GO" id="GO:0070819">
    <property type="term" value="F:menaquinone-dependent protoporphyrinogen oxidase activity"/>
    <property type="evidence" value="ECO:0007669"/>
    <property type="project" value="TreeGrafter"/>
</dbReference>
<dbReference type="GO" id="GO:0006783">
    <property type="term" value="P:heme biosynthetic process"/>
    <property type="evidence" value="ECO:0007669"/>
    <property type="project" value="TreeGrafter"/>
</dbReference>
<dbReference type="InterPro" id="IPR026816">
    <property type="entry name" value="Flavodoxin_dom"/>
</dbReference>
<dbReference type="EMBL" id="LHQS01000002">
    <property type="protein sequence ID" value="RXE56594.1"/>
    <property type="molecule type" value="Genomic_DNA"/>
</dbReference>
<dbReference type="PROSITE" id="PS50902">
    <property type="entry name" value="FLAVODOXIN_LIKE"/>
    <property type="match status" value="1"/>
</dbReference>
<evidence type="ECO:0000313" key="2">
    <source>
        <dbReference type="EMBL" id="RXE56594.1"/>
    </source>
</evidence>
<reference evidence="2 3" key="1">
    <citation type="journal article" date="2015" name="Int. J. Syst. Evol. Microbiol.">
        <title>Methanoculleus taiwanensis sp. nov., a methanogen isolated from deep marine sediment at the deformation front area near Taiwan.</title>
        <authorList>
            <person name="Weng C.Y."/>
            <person name="Chen S.C."/>
            <person name="Lai M.C."/>
            <person name="Wu S.Y."/>
            <person name="Lin S."/>
            <person name="Yang T.F."/>
            <person name="Chen P.C."/>
        </authorList>
    </citation>
    <scope>NUCLEOTIDE SEQUENCE [LARGE SCALE GENOMIC DNA]</scope>
    <source>
        <strain evidence="2 3">CYW4</strain>
    </source>
</reference>
<proteinExistence type="predicted"/>